<protein>
    <recommendedName>
        <fullName evidence="4">Lipoprotein</fullName>
    </recommendedName>
</protein>
<gene>
    <name evidence="2" type="ORF">LNQ49_02745</name>
</gene>
<feature type="signal peptide" evidence="1">
    <location>
        <begin position="1"/>
        <end position="22"/>
    </location>
</feature>
<feature type="chain" id="PRO_5046348332" description="Lipoprotein" evidence="1">
    <location>
        <begin position="23"/>
        <end position="262"/>
    </location>
</feature>
<evidence type="ECO:0008006" key="4">
    <source>
        <dbReference type="Google" id="ProtNLM"/>
    </source>
</evidence>
<keyword evidence="3" id="KW-1185">Reference proteome</keyword>
<name>A0ABS8MQU5_9FLAO</name>
<accession>A0ABS8MQU5</accession>
<reference evidence="2" key="1">
    <citation type="submission" date="2021-11" db="EMBL/GenBank/DDBJ databases">
        <title>Description of novel Flavobacterium species.</title>
        <authorList>
            <person name="Saticioglu I.B."/>
            <person name="Ay H."/>
            <person name="Altun S."/>
            <person name="Duman M."/>
        </authorList>
    </citation>
    <scope>NUCLEOTIDE SEQUENCE</scope>
    <source>
        <strain evidence="2">F-65</strain>
    </source>
</reference>
<dbReference type="RefSeq" id="WP_229987249.1">
    <property type="nucleotide sequence ID" value="NZ_JAJJMO010000001.1"/>
</dbReference>
<evidence type="ECO:0000313" key="2">
    <source>
        <dbReference type="EMBL" id="MCC9070517.1"/>
    </source>
</evidence>
<comment type="caution">
    <text evidence="2">The sequence shown here is derived from an EMBL/GenBank/DDBJ whole genome shotgun (WGS) entry which is preliminary data.</text>
</comment>
<proteinExistence type="predicted"/>
<dbReference type="Proteomes" id="UP001430919">
    <property type="component" value="Unassembled WGS sequence"/>
</dbReference>
<organism evidence="2 3">
    <name type="scientific">Flavobacterium pisciphilum</name>
    <dbReference type="NCBI Taxonomy" id="2893755"/>
    <lineage>
        <taxon>Bacteria</taxon>
        <taxon>Pseudomonadati</taxon>
        <taxon>Bacteroidota</taxon>
        <taxon>Flavobacteriia</taxon>
        <taxon>Flavobacteriales</taxon>
        <taxon>Flavobacteriaceae</taxon>
        <taxon>Flavobacterium</taxon>
    </lineage>
</organism>
<sequence length="262" mass="29461">MNNIVTRILTFLIIIALLESCANDELTPYYGNETNQPGKVVIIGYSAFNDSLQISVDGKPIEIGKDKKTAFIKKIEKEYEFVYHGKEEKTIKITNKVTKELLRTYHFSSLTPKDTLSFFAKEKLWVDKVTSLKPGILSKQGNNGFKFIFPTQNRYSNSGYEGKLDGIIRKINGQVLGVVENISKDQFSPFIEFPFSSPPTIIMELVKHGTTESYVTGKKITVTLTMSVNKSKLIVLEEKQDANGAFSGVDGNLNLVDYFVFK</sequence>
<evidence type="ECO:0000313" key="3">
    <source>
        <dbReference type="Proteomes" id="UP001430919"/>
    </source>
</evidence>
<keyword evidence="1" id="KW-0732">Signal</keyword>
<evidence type="ECO:0000256" key="1">
    <source>
        <dbReference type="SAM" id="SignalP"/>
    </source>
</evidence>
<dbReference type="EMBL" id="JAJJMO010000001">
    <property type="protein sequence ID" value="MCC9070517.1"/>
    <property type="molecule type" value="Genomic_DNA"/>
</dbReference>